<dbReference type="EMBL" id="VSRR010000939">
    <property type="protein sequence ID" value="MPC21080.1"/>
    <property type="molecule type" value="Genomic_DNA"/>
</dbReference>
<feature type="region of interest" description="Disordered" evidence="1">
    <location>
        <begin position="1"/>
        <end position="36"/>
    </location>
</feature>
<reference evidence="2 3" key="1">
    <citation type="submission" date="2019-05" db="EMBL/GenBank/DDBJ databases">
        <title>Another draft genome of Portunus trituberculatus and its Hox gene families provides insights of decapod evolution.</title>
        <authorList>
            <person name="Jeong J.-H."/>
            <person name="Song I."/>
            <person name="Kim S."/>
            <person name="Choi T."/>
            <person name="Kim D."/>
            <person name="Ryu S."/>
            <person name="Kim W."/>
        </authorList>
    </citation>
    <scope>NUCLEOTIDE SEQUENCE [LARGE SCALE GENOMIC DNA]</scope>
    <source>
        <tissue evidence="2">Muscle</tissue>
    </source>
</reference>
<organism evidence="2 3">
    <name type="scientific">Portunus trituberculatus</name>
    <name type="common">Swimming crab</name>
    <name type="synonym">Neptunus trituberculatus</name>
    <dbReference type="NCBI Taxonomy" id="210409"/>
    <lineage>
        <taxon>Eukaryota</taxon>
        <taxon>Metazoa</taxon>
        <taxon>Ecdysozoa</taxon>
        <taxon>Arthropoda</taxon>
        <taxon>Crustacea</taxon>
        <taxon>Multicrustacea</taxon>
        <taxon>Malacostraca</taxon>
        <taxon>Eumalacostraca</taxon>
        <taxon>Eucarida</taxon>
        <taxon>Decapoda</taxon>
        <taxon>Pleocyemata</taxon>
        <taxon>Brachyura</taxon>
        <taxon>Eubrachyura</taxon>
        <taxon>Portunoidea</taxon>
        <taxon>Portunidae</taxon>
        <taxon>Portuninae</taxon>
        <taxon>Portunus</taxon>
    </lineage>
</organism>
<gene>
    <name evidence="2" type="ORF">E2C01_014053</name>
</gene>
<evidence type="ECO:0000256" key="1">
    <source>
        <dbReference type="SAM" id="MobiDB-lite"/>
    </source>
</evidence>
<proteinExistence type="predicted"/>
<evidence type="ECO:0000313" key="3">
    <source>
        <dbReference type="Proteomes" id="UP000324222"/>
    </source>
</evidence>
<accession>A0A5B7DI65</accession>
<sequence length="92" mass="9194">MGRVLTTGNVGRGKRGVCQGGVDEDEGKGERGVGGHDRILPLSLHTVCRGLHGCPAPASVQCVAGLRVEAWPGRDGSLGPSPAGALGKVGGK</sequence>
<protein>
    <submittedName>
        <fullName evidence="2">Uncharacterized protein</fullName>
    </submittedName>
</protein>
<dbReference type="AlphaFoldDB" id="A0A5B7DI65"/>
<name>A0A5B7DI65_PORTR</name>
<comment type="caution">
    <text evidence="2">The sequence shown here is derived from an EMBL/GenBank/DDBJ whole genome shotgun (WGS) entry which is preliminary data.</text>
</comment>
<evidence type="ECO:0000313" key="2">
    <source>
        <dbReference type="EMBL" id="MPC21080.1"/>
    </source>
</evidence>
<keyword evidence="3" id="KW-1185">Reference proteome</keyword>
<dbReference type="Proteomes" id="UP000324222">
    <property type="component" value="Unassembled WGS sequence"/>
</dbReference>
<feature type="region of interest" description="Disordered" evidence="1">
    <location>
        <begin position="72"/>
        <end position="92"/>
    </location>
</feature>